<keyword evidence="5" id="KW-0238">DNA-binding</keyword>
<feature type="region of interest" description="Disordered" evidence="8">
    <location>
        <begin position="133"/>
        <end position="157"/>
    </location>
</feature>
<dbReference type="InterPro" id="IPR003656">
    <property type="entry name" value="Znf_BED"/>
</dbReference>
<dbReference type="Proteomes" id="UP001140949">
    <property type="component" value="Unassembled WGS sequence"/>
</dbReference>
<reference evidence="10" key="1">
    <citation type="journal article" date="2023" name="GigaByte">
        <title>Genome assembly of the bearded iris, Iris pallida Lam.</title>
        <authorList>
            <person name="Bruccoleri R.E."/>
            <person name="Oakeley E.J."/>
            <person name="Faust A.M.E."/>
            <person name="Altorfer M."/>
            <person name="Dessus-Babus S."/>
            <person name="Burckhardt D."/>
            <person name="Oertli M."/>
            <person name="Naumann U."/>
            <person name="Petersen F."/>
            <person name="Wong J."/>
        </authorList>
    </citation>
    <scope>NUCLEOTIDE SEQUENCE</scope>
    <source>
        <strain evidence="10">GSM-AAB239-AS_SAM_17_03QT</strain>
    </source>
</reference>
<dbReference type="PANTHER" id="PTHR32166:SF88">
    <property type="entry name" value="HAT TRANSPOSON SUPERFAMILY"/>
    <property type="match status" value="1"/>
</dbReference>
<evidence type="ECO:0000313" key="11">
    <source>
        <dbReference type="Proteomes" id="UP001140949"/>
    </source>
</evidence>
<evidence type="ECO:0000256" key="3">
    <source>
        <dbReference type="ARBA" id="ARBA00022771"/>
    </source>
</evidence>
<dbReference type="GO" id="GO:0008270">
    <property type="term" value="F:zinc ion binding"/>
    <property type="evidence" value="ECO:0007669"/>
    <property type="project" value="UniProtKB-KW"/>
</dbReference>
<protein>
    <recommendedName>
        <fullName evidence="9">BED-type domain-containing protein</fullName>
    </recommendedName>
</protein>
<organism evidence="10 11">
    <name type="scientific">Iris pallida</name>
    <name type="common">Sweet iris</name>
    <dbReference type="NCBI Taxonomy" id="29817"/>
    <lineage>
        <taxon>Eukaryota</taxon>
        <taxon>Viridiplantae</taxon>
        <taxon>Streptophyta</taxon>
        <taxon>Embryophyta</taxon>
        <taxon>Tracheophyta</taxon>
        <taxon>Spermatophyta</taxon>
        <taxon>Magnoliopsida</taxon>
        <taxon>Liliopsida</taxon>
        <taxon>Asparagales</taxon>
        <taxon>Iridaceae</taxon>
        <taxon>Iridoideae</taxon>
        <taxon>Irideae</taxon>
        <taxon>Iris</taxon>
    </lineage>
</organism>
<dbReference type="Pfam" id="PF05699">
    <property type="entry name" value="Dimer_Tnp_hAT"/>
    <property type="match status" value="1"/>
</dbReference>
<accession>A0AAX6E3F9</accession>
<dbReference type="PANTHER" id="PTHR32166">
    <property type="entry name" value="OSJNBA0013A04.12 PROTEIN"/>
    <property type="match status" value="1"/>
</dbReference>
<dbReference type="InterPro" id="IPR007021">
    <property type="entry name" value="DUF659"/>
</dbReference>
<comment type="subcellular location">
    <subcellularLocation>
        <location evidence="1">Nucleus</location>
    </subcellularLocation>
</comment>
<feature type="compositionally biased region" description="Acidic residues" evidence="8">
    <location>
        <begin position="751"/>
        <end position="765"/>
    </location>
</feature>
<sequence length="772" mass="86273">MASASEVILPIGTQKHDPAWKHCLMVRSGGRTKLKCKYCTKDFLGGGIHRIKEHLARHKGNASCCPKVPSEVQQAMQQSLEGATVRKRKKQKLVEEVRKLNPNQLEAGDAEAGPLDLTQLQGALDAGAIQVEVKEEGTAKAPPPERGRRRRTRYSPSPVTQVACLPLPLAISETNNRSISGQMMMNKDQACMAIGRFLYDVGVLLDAVNSVHFQPMVDAIAAAGPGLQVPSYHEFRGTILKRCIGEVTGLLEQCKASWARTGCSVMADEWTTETGKTLINFLVYCPEGTMFLKSVDATHIVTSPDTLYELLKHVVEEVGVRNVVQVITSSSVCHAVAGKRLTETFPTLFWTPCVSQCVDAALDDIAKQEGITETIESAKTVAAFVYNHAPVLNMMKQYTNGKELLLPGGNRSAMNFVALKSMVGLKDELTAMVSSEEWMVCPYSKKPAGVAFADLVGSAGFWASCSAIARLTEPLVRFLKLADSVRRPATGYIYVGLYQVKEAMKKVLVKKQDYMPYWDIIDWRWDRRISRPLHAAGFFLNPQFFYSIQGEMSNEVSSAMLDCIERLVPEVKVQDKIQKELNMYKSAAGDFGRKMAIRARQTLLPAEWWATYGGGCPNLTRLAIRILSQTCSARGFERNRIAFEQIHNRRMNFLEHQRLCDLLFVRYNLRLQQRQLLKSKVFDPLSVDNIDVVDDWIVDKSEMLSADEDSSWMVLNQPTENRGLSDYSYEDDAEAFILGLDDEVVRRAGQDIEDDDDDMKEEEDGHDGVTFP</sequence>
<evidence type="ECO:0000256" key="4">
    <source>
        <dbReference type="ARBA" id="ARBA00022833"/>
    </source>
</evidence>
<dbReference type="PROSITE" id="PS50808">
    <property type="entry name" value="ZF_BED"/>
    <property type="match status" value="1"/>
</dbReference>
<feature type="domain" description="BED-type" evidence="9">
    <location>
        <begin position="14"/>
        <end position="72"/>
    </location>
</feature>
<keyword evidence="11" id="KW-1185">Reference proteome</keyword>
<dbReference type="SUPFAM" id="SSF53098">
    <property type="entry name" value="Ribonuclease H-like"/>
    <property type="match status" value="1"/>
</dbReference>
<dbReference type="InterPro" id="IPR012337">
    <property type="entry name" value="RNaseH-like_sf"/>
</dbReference>
<dbReference type="Pfam" id="PF04937">
    <property type="entry name" value="DUF659"/>
    <property type="match status" value="1"/>
</dbReference>
<name>A0AAX6E3F9_IRIPA</name>
<feature type="region of interest" description="Disordered" evidence="8">
    <location>
        <begin position="748"/>
        <end position="772"/>
    </location>
</feature>
<dbReference type="GO" id="GO:0003677">
    <property type="term" value="F:DNA binding"/>
    <property type="evidence" value="ECO:0007669"/>
    <property type="project" value="UniProtKB-KW"/>
</dbReference>
<evidence type="ECO:0000256" key="7">
    <source>
        <dbReference type="PROSITE-ProRule" id="PRU00027"/>
    </source>
</evidence>
<evidence type="ECO:0000259" key="9">
    <source>
        <dbReference type="PROSITE" id="PS50808"/>
    </source>
</evidence>
<evidence type="ECO:0000256" key="2">
    <source>
        <dbReference type="ARBA" id="ARBA00022723"/>
    </source>
</evidence>
<evidence type="ECO:0000313" key="10">
    <source>
        <dbReference type="EMBL" id="KAJ6798602.1"/>
    </source>
</evidence>
<dbReference type="GO" id="GO:0005634">
    <property type="term" value="C:nucleus"/>
    <property type="evidence" value="ECO:0007669"/>
    <property type="project" value="UniProtKB-SubCell"/>
</dbReference>
<keyword evidence="6" id="KW-0539">Nucleus</keyword>
<evidence type="ECO:0000256" key="8">
    <source>
        <dbReference type="SAM" id="MobiDB-lite"/>
    </source>
</evidence>
<dbReference type="InterPro" id="IPR008906">
    <property type="entry name" value="HATC_C_dom"/>
</dbReference>
<proteinExistence type="predicted"/>
<evidence type="ECO:0000256" key="5">
    <source>
        <dbReference type="ARBA" id="ARBA00023125"/>
    </source>
</evidence>
<reference evidence="10" key="2">
    <citation type="submission" date="2023-04" db="EMBL/GenBank/DDBJ databases">
        <authorList>
            <person name="Bruccoleri R.E."/>
            <person name="Oakeley E.J."/>
            <person name="Faust A.-M."/>
            <person name="Dessus-Babus S."/>
            <person name="Altorfer M."/>
            <person name="Burckhardt D."/>
            <person name="Oertli M."/>
            <person name="Naumann U."/>
            <person name="Petersen F."/>
            <person name="Wong J."/>
        </authorList>
    </citation>
    <scope>NUCLEOTIDE SEQUENCE</scope>
    <source>
        <strain evidence="10">GSM-AAB239-AS_SAM_17_03QT</strain>
        <tissue evidence="10">Leaf</tissue>
    </source>
</reference>
<evidence type="ECO:0000256" key="1">
    <source>
        <dbReference type="ARBA" id="ARBA00004123"/>
    </source>
</evidence>
<dbReference type="GO" id="GO:0046983">
    <property type="term" value="F:protein dimerization activity"/>
    <property type="evidence" value="ECO:0007669"/>
    <property type="project" value="InterPro"/>
</dbReference>
<keyword evidence="2" id="KW-0479">Metal-binding</keyword>
<keyword evidence="4" id="KW-0862">Zinc</keyword>
<keyword evidence="3 7" id="KW-0863">Zinc-finger</keyword>
<dbReference type="AlphaFoldDB" id="A0AAX6E3F9"/>
<feature type="compositionally biased region" description="Basic and acidic residues" evidence="8">
    <location>
        <begin position="133"/>
        <end position="146"/>
    </location>
</feature>
<gene>
    <name evidence="10" type="ORF">M6B38_210055</name>
</gene>
<evidence type="ECO:0000256" key="6">
    <source>
        <dbReference type="ARBA" id="ARBA00023242"/>
    </source>
</evidence>
<comment type="caution">
    <text evidence="10">The sequence shown here is derived from an EMBL/GenBank/DDBJ whole genome shotgun (WGS) entry which is preliminary data.</text>
</comment>
<dbReference type="EMBL" id="JANAVB010040218">
    <property type="protein sequence ID" value="KAJ6798602.1"/>
    <property type="molecule type" value="Genomic_DNA"/>
</dbReference>